<evidence type="ECO:0000256" key="1">
    <source>
        <dbReference type="ARBA" id="ARBA00022676"/>
    </source>
</evidence>
<evidence type="ECO:0000256" key="2">
    <source>
        <dbReference type="ARBA" id="ARBA00022679"/>
    </source>
</evidence>
<keyword evidence="1 5" id="KW-0328">Glycosyltransferase</keyword>
<evidence type="ECO:0000313" key="6">
    <source>
        <dbReference type="EMBL" id="KHD86456.1"/>
    </source>
</evidence>
<organism evidence="6 7">
    <name type="scientific">Heyndrickxia ginsengihumi</name>
    <dbReference type="NCBI Taxonomy" id="363870"/>
    <lineage>
        <taxon>Bacteria</taxon>
        <taxon>Bacillati</taxon>
        <taxon>Bacillota</taxon>
        <taxon>Bacilli</taxon>
        <taxon>Bacillales</taxon>
        <taxon>Bacillaceae</taxon>
        <taxon>Heyndrickxia</taxon>
    </lineage>
</organism>
<dbReference type="PANTHER" id="PTHR34136">
    <property type="match status" value="1"/>
</dbReference>
<comment type="similarity">
    <text evidence="5">Belongs to the glycosyltransferase 26 family. TagA/TarA subfamily.</text>
</comment>
<proteinExistence type="inferred from homology"/>
<sequence length="250" mass="28633">MLETKKVLGISFVHSNMNQLTDELHERIKDSKKTFVVTANPEILKLAGSQPSYKKTIQSADYVIPDGIGVIVASKLVGSPLHERLAGFDLMTQLLSLANDHSYRVFFLGAKPEVIEDAVHNIKKKYPHIDIAGYHHGYIDENDQSIVDEIQKKEVDLVFVGLGFPKQEEWIANHLSLFKKGIFIGVGGSFDVWANRVKRAPKVWQALNIEWLYRLLKQPSRWKRILNVFQFIFDVFFMKLTGQLKNKQKV</sequence>
<evidence type="ECO:0000256" key="3">
    <source>
        <dbReference type="ARBA" id="ARBA00022944"/>
    </source>
</evidence>
<comment type="caution">
    <text evidence="6">The sequence shown here is derived from an EMBL/GenBank/DDBJ whole genome shotgun (WGS) entry which is preliminary data.</text>
</comment>
<dbReference type="EMBL" id="JRUN01000005">
    <property type="protein sequence ID" value="KHD86456.1"/>
    <property type="molecule type" value="Genomic_DNA"/>
</dbReference>
<comment type="catalytic activity">
    <reaction evidence="5">
        <text>UDP-N-acetyl-alpha-D-mannosamine + N-acetyl-alpha-D-glucosaminyl-di-trans,octa-cis-undecaprenyl diphosphate = N-acetyl-beta-D-mannosaminyl-(1-&gt;4)-N-acetyl-alpha-D-glucosaminyl di-trans,octa-cis-undecaprenyl diphosphate + UDP + H(+)</text>
        <dbReference type="Rhea" id="RHEA:16053"/>
        <dbReference type="ChEBI" id="CHEBI:15378"/>
        <dbReference type="ChEBI" id="CHEBI:58223"/>
        <dbReference type="ChEBI" id="CHEBI:62959"/>
        <dbReference type="ChEBI" id="CHEBI:68623"/>
        <dbReference type="ChEBI" id="CHEBI:132210"/>
        <dbReference type="EC" id="2.4.1.187"/>
    </reaction>
</comment>
<dbReference type="GO" id="GO:0047244">
    <property type="term" value="F:N-acetylglucosaminyldiphosphoundecaprenol N-acetyl-beta-D-mannosaminyltransferase activity"/>
    <property type="evidence" value="ECO:0007669"/>
    <property type="project" value="UniProtKB-UniRule"/>
</dbReference>
<comment type="pathway">
    <text evidence="5">Cell wall biogenesis; teichoic acid biosynthesis.</text>
</comment>
<dbReference type="NCBIfam" id="TIGR00696">
    <property type="entry name" value="wecG_tagA_cpsF"/>
    <property type="match status" value="1"/>
</dbReference>
<dbReference type="InterPro" id="IPR034714">
    <property type="entry name" value="TagA_TarA"/>
</dbReference>
<accession>A0A0A6VFU7</accession>
<dbReference type="RefSeq" id="WP_035353065.1">
    <property type="nucleotide sequence ID" value="NZ_JRUN01000005.1"/>
</dbReference>
<dbReference type="GO" id="GO:0019350">
    <property type="term" value="P:teichoic acid biosynthetic process"/>
    <property type="evidence" value="ECO:0007669"/>
    <property type="project" value="UniProtKB-UniRule"/>
</dbReference>
<comment type="function">
    <text evidence="5">Catalyzes the conversion of GlcNAc-PP-undecaprenol into ManNAc-GlcNAc-PP-undecaprenol, the first committed lipid intermediate in the de novo synthesis of teichoic acid.</text>
</comment>
<dbReference type="Pfam" id="PF03808">
    <property type="entry name" value="Glyco_tran_WecG"/>
    <property type="match status" value="1"/>
</dbReference>
<reference evidence="6 7" key="1">
    <citation type="submission" date="2014-10" db="EMBL/GenBank/DDBJ databases">
        <title>Draft genome of phytase producing Bacillus ginsengihumi strain M2.11.</title>
        <authorList>
            <person name="Toymentseva A."/>
            <person name="Boulygina E.A."/>
            <person name="Kazakov S.V."/>
            <person name="Kayumov I."/>
            <person name="Suleimanova A.D."/>
            <person name="Mardanova A.M."/>
            <person name="Maria S.N."/>
            <person name="Sergey M.Y."/>
            <person name="Sharipova M.R."/>
        </authorList>
    </citation>
    <scope>NUCLEOTIDE SEQUENCE [LARGE SCALE GENOMIC DNA]</scope>
    <source>
        <strain evidence="6 7">M2.11</strain>
    </source>
</reference>
<dbReference type="GO" id="GO:0071555">
    <property type="term" value="P:cell wall organization"/>
    <property type="evidence" value="ECO:0007669"/>
    <property type="project" value="UniProtKB-KW"/>
</dbReference>
<dbReference type="HAMAP" id="MF_02070">
    <property type="entry name" value="TagA_TarA"/>
    <property type="match status" value="1"/>
</dbReference>
<evidence type="ECO:0000256" key="5">
    <source>
        <dbReference type="HAMAP-Rule" id="MF_02070"/>
    </source>
</evidence>
<evidence type="ECO:0000313" key="7">
    <source>
        <dbReference type="Proteomes" id="UP000030588"/>
    </source>
</evidence>
<gene>
    <name evidence="6" type="ORF">NG54_02930</name>
</gene>
<dbReference type="Proteomes" id="UP000030588">
    <property type="component" value="Unassembled WGS sequence"/>
</dbReference>
<dbReference type="AlphaFoldDB" id="A0A0A6VFU7"/>
<dbReference type="CDD" id="cd06533">
    <property type="entry name" value="Glyco_transf_WecG_TagA"/>
    <property type="match status" value="1"/>
</dbReference>
<protein>
    <recommendedName>
        <fullName evidence="5">N-acetylglucosaminyldiphosphoundecaprenol N-acetyl-beta-D-mannosaminyltransferase</fullName>
        <ecNumber evidence="5">2.4.1.187</ecNumber>
    </recommendedName>
    <alternativeName>
        <fullName evidence="5">N-acetylmannosaminyltransferase</fullName>
    </alternativeName>
    <alternativeName>
        <fullName evidence="5">UDP-N-acetylmannosamine transferase</fullName>
    </alternativeName>
    <alternativeName>
        <fullName evidence="5">UDP-N-acetylmannosamine:N-acetylglucosaminyl pyrophosphorylundecaprenol N-acetylmannosaminyltransferase</fullName>
    </alternativeName>
</protein>
<keyword evidence="4 5" id="KW-0961">Cell wall biogenesis/degradation</keyword>
<dbReference type="EC" id="2.4.1.187" evidence="5"/>
<evidence type="ECO:0000256" key="4">
    <source>
        <dbReference type="ARBA" id="ARBA00023316"/>
    </source>
</evidence>
<dbReference type="InterPro" id="IPR004629">
    <property type="entry name" value="WecG_TagA_CpsF"/>
</dbReference>
<dbReference type="OrthoDB" id="9771846at2"/>
<dbReference type="UniPathway" id="UPA00632"/>
<keyword evidence="2 5" id="KW-0808">Transferase</keyword>
<dbReference type="STRING" id="363870.NG54_02930"/>
<dbReference type="PANTHER" id="PTHR34136:SF1">
    <property type="entry name" value="UDP-N-ACETYL-D-MANNOSAMINURONIC ACID TRANSFERASE"/>
    <property type="match status" value="1"/>
</dbReference>
<name>A0A0A6VFU7_9BACI</name>
<keyword evidence="3 5" id="KW-0777">Teichoic acid biosynthesis</keyword>